<evidence type="ECO:0000313" key="5">
    <source>
        <dbReference type="Proteomes" id="UP000307510"/>
    </source>
</evidence>
<dbReference type="CDD" id="cd01344">
    <property type="entry name" value="PL2_Passenger_AT"/>
    <property type="match status" value="1"/>
</dbReference>
<dbReference type="SUPFAM" id="SSF51126">
    <property type="entry name" value="Pectin lyase-like"/>
    <property type="match status" value="1"/>
</dbReference>
<evidence type="ECO:0000256" key="1">
    <source>
        <dbReference type="SAM" id="MobiDB-lite"/>
    </source>
</evidence>
<accession>A0A5R9AA83</accession>
<sequence>MRFTKTLLASHIALAIALAGQAGMAAAGCSGSGDTYTCDVTLYYGNPTGYKNVVINTGTTIGATSGTGGLRGFGIYGNSTRQSIDTLSITTGGIYADAIQANNGTNVFNFDSLTIKTTGFSADGINVTENAYNSSVTVGDDAVISTSGIGVRANTSKNGGTNSITLGDRAQITTTGAGGNSSDGNGYAVYAGNRNTGAATFTGDATVTVGDDSVIRTSGSAAHGVFANRGGEITLGSTDISTSHSAAYGIYVQTLAAASGDRGGQVHLLGDTKVTVTDGNRAMAANGADSSIVSENAAIYMLDSSAAVDLANRKGVALYAENQGRLDLKMAAGSYLNGTTSTATDGVIDLAMDGAASQWFMTGNSNLTNLSLTNGAQLIYDRHDEHGEYAYKTLTVDGDFTGGGHLLMNTYLGDDSSETDKLAITGSTSGETLVTVNNTGGPGAQTLEGIQMITVGGTSAGEFTSSRVTEGGYEYMLRRGGSFVGSTGADSDWYLTSYKPTEPEPEDPGPEDPGPVDPGPEDPGPVDPGPEDPGPVDPGPEDPGPVDPGPEDPGPVDPGPEEPGPIDPGPTDPVPEQPAPSDKDRVRQPEGGSYTANLAAANTMFLHRLHDRTGNLTYVDPDTGKQVTSMLWMRNVDGSSRWEDSTGQLKTESNRYVLQLGSDLYRKQTDNGDWVVGVMAGYANGNSTTRSRITGYRSRGEIDGYSLGIYGTWYENKDDENGAYVDSWVLWNDFDAEVRGEQLAKEKYDAKGITASIEAGKTFTVAKTESASYYVQPQAQVVYMGVKADSHREANGTKVTGQGDGNIMTRLGARAAVRSNKEGGFANTYGVEPYVETNWIHNTDDFGAKMGSTKFEMDGASDIFEVKLGATSKVNSRVNVWGEVGKQFGDNGYRDQAVTLGLKVNF</sequence>
<dbReference type="InterPro" id="IPR050909">
    <property type="entry name" value="Bact_Autotransporter_VF"/>
</dbReference>
<feature type="signal peptide" evidence="2">
    <location>
        <begin position="1"/>
        <end position="27"/>
    </location>
</feature>
<dbReference type="Pfam" id="PF03797">
    <property type="entry name" value="Autotransporter"/>
    <property type="match status" value="1"/>
</dbReference>
<dbReference type="Gene3D" id="2.160.20.20">
    <property type="match status" value="1"/>
</dbReference>
<gene>
    <name evidence="4" type="ORF">FEA48_12580</name>
</gene>
<evidence type="ECO:0000256" key="2">
    <source>
        <dbReference type="SAM" id="SignalP"/>
    </source>
</evidence>
<dbReference type="AlphaFoldDB" id="A0A5R9AA83"/>
<dbReference type="InterPro" id="IPR006315">
    <property type="entry name" value="OM_autotransptr_brl_dom"/>
</dbReference>
<protein>
    <submittedName>
        <fullName evidence="4">Autotransporter outer membrane beta-barrel domain-containing protein</fullName>
    </submittedName>
</protein>
<dbReference type="PROSITE" id="PS51257">
    <property type="entry name" value="PROKAR_LIPOPROTEIN"/>
    <property type="match status" value="1"/>
</dbReference>
<dbReference type="InterPro" id="IPR036709">
    <property type="entry name" value="Autotransporte_beta_dom_sf"/>
</dbReference>
<dbReference type="SMART" id="SM00869">
    <property type="entry name" value="Autotransporter"/>
    <property type="match status" value="1"/>
</dbReference>
<dbReference type="SUPFAM" id="SSF103515">
    <property type="entry name" value="Autotransporter"/>
    <property type="match status" value="1"/>
</dbReference>
<dbReference type="RefSeq" id="WP_138214092.1">
    <property type="nucleotide sequence ID" value="NZ_VASG01000003.1"/>
</dbReference>
<dbReference type="NCBIfam" id="TIGR01414">
    <property type="entry name" value="autotrans_barl"/>
    <property type="match status" value="1"/>
</dbReference>
<dbReference type="PANTHER" id="PTHR12338:SF5">
    <property type="entry name" value="ANTIGEN 43-RELATED"/>
    <property type="match status" value="1"/>
</dbReference>
<dbReference type="Pfam" id="PF18883">
    <property type="entry name" value="AC_1"/>
    <property type="match status" value="1"/>
</dbReference>
<dbReference type="EMBL" id="VASG01000003">
    <property type="protein sequence ID" value="TLP75034.1"/>
    <property type="molecule type" value="Genomic_DNA"/>
</dbReference>
<dbReference type="InterPro" id="IPR011050">
    <property type="entry name" value="Pectin_lyase_fold/virulence"/>
</dbReference>
<feature type="chain" id="PRO_5024465639" evidence="2">
    <location>
        <begin position="28"/>
        <end position="906"/>
    </location>
</feature>
<dbReference type="GO" id="GO:0019867">
    <property type="term" value="C:outer membrane"/>
    <property type="evidence" value="ECO:0007669"/>
    <property type="project" value="InterPro"/>
</dbReference>
<organism evidence="4 5">
    <name type="scientific">Pseudomonas nitroreducens</name>
    <dbReference type="NCBI Taxonomy" id="46680"/>
    <lineage>
        <taxon>Bacteria</taxon>
        <taxon>Pseudomonadati</taxon>
        <taxon>Pseudomonadota</taxon>
        <taxon>Gammaproteobacteria</taxon>
        <taxon>Pseudomonadales</taxon>
        <taxon>Pseudomonadaceae</taxon>
        <taxon>Pseudomonas</taxon>
    </lineage>
</organism>
<name>A0A5R9AA83_PSENT</name>
<comment type="caution">
    <text evidence="4">The sequence shown here is derived from an EMBL/GenBank/DDBJ whole genome shotgun (WGS) entry which is preliminary data.</text>
</comment>
<evidence type="ECO:0000313" key="4">
    <source>
        <dbReference type="EMBL" id="TLP75034.1"/>
    </source>
</evidence>
<feature type="compositionally biased region" description="Pro residues" evidence="1">
    <location>
        <begin position="511"/>
        <end position="578"/>
    </location>
</feature>
<reference evidence="5" key="2">
    <citation type="submission" date="2019-06" db="EMBL/GenBank/DDBJ databases">
        <title>AzeR, a transcriptional regulator that responds to azelaic acid in Pseudomonas nitroreducens.</title>
        <authorList>
            <person name="Bez C."/>
            <person name="Javvadi S.G."/>
            <person name="Bertani I."/>
            <person name="Devescovi G."/>
            <person name="Studholme D.J."/>
            <person name="Geller A."/>
            <person name="Levy A."/>
            <person name="Venturi V."/>
        </authorList>
    </citation>
    <scope>NUCLEOTIDE SEQUENCE [LARGE SCALE GENOMIC DNA]</scope>
    <source>
        <strain evidence="5">DSM 9128</strain>
    </source>
</reference>
<reference evidence="4 5" key="1">
    <citation type="submission" date="2019-05" db="EMBL/GenBank/DDBJ databases">
        <authorList>
            <person name="Moore K."/>
            <person name="O'Neill P."/>
            <person name="Farbos A."/>
            <person name="Studholme D.J."/>
        </authorList>
    </citation>
    <scope>NUCLEOTIDE SEQUENCE [LARGE SCALE GENOMIC DNA]</scope>
    <source>
        <strain evidence="4 5">DSM 9128</strain>
    </source>
</reference>
<dbReference type="InterPro" id="IPR043990">
    <property type="entry name" value="AC_1"/>
</dbReference>
<feature type="domain" description="Autotransporter" evidence="3">
    <location>
        <begin position="624"/>
        <end position="906"/>
    </location>
</feature>
<keyword evidence="2" id="KW-0732">Signal</keyword>
<dbReference type="InterPro" id="IPR005546">
    <property type="entry name" value="Autotransporte_beta"/>
</dbReference>
<dbReference type="Proteomes" id="UP000307510">
    <property type="component" value="Unassembled WGS sequence"/>
</dbReference>
<dbReference type="PANTHER" id="PTHR12338">
    <property type="entry name" value="AUTOTRANSPORTER"/>
    <property type="match status" value="1"/>
</dbReference>
<feature type="region of interest" description="Disordered" evidence="1">
    <location>
        <begin position="494"/>
        <end position="591"/>
    </location>
</feature>
<dbReference type="InterPro" id="IPR012332">
    <property type="entry name" value="Autotransporter_pectin_lyase_C"/>
</dbReference>
<proteinExistence type="predicted"/>
<evidence type="ECO:0000259" key="3">
    <source>
        <dbReference type="PROSITE" id="PS51208"/>
    </source>
</evidence>
<dbReference type="Gene3D" id="2.40.128.130">
    <property type="entry name" value="Autotransporter beta-domain"/>
    <property type="match status" value="1"/>
</dbReference>
<dbReference type="PROSITE" id="PS51208">
    <property type="entry name" value="AUTOTRANSPORTER"/>
    <property type="match status" value="1"/>
</dbReference>